<dbReference type="PANTHER" id="PTHR32285">
    <property type="entry name" value="PROTEIN TRICHOME BIREFRINGENCE-LIKE 9-RELATED"/>
    <property type="match status" value="1"/>
</dbReference>
<gene>
    <name evidence="3" type="ORF">BVC80_8907g21</name>
</gene>
<dbReference type="Pfam" id="PF13839">
    <property type="entry name" value="PC-Esterase"/>
    <property type="match status" value="1"/>
</dbReference>
<dbReference type="InParanoid" id="A0A200RDZ5"/>
<organism evidence="3 4">
    <name type="scientific">Macleaya cordata</name>
    <name type="common">Five-seeded plume-poppy</name>
    <name type="synonym">Bocconia cordata</name>
    <dbReference type="NCBI Taxonomy" id="56857"/>
    <lineage>
        <taxon>Eukaryota</taxon>
        <taxon>Viridiplantae</taxon>
        <taxon>Streptophyta</taxon>
        <taxon>Embryophyta</taxon>
        <taxon>Tracheophyta</taxon>
        <taxon>Spermatophyta</taxon>
        <taxon>Magnoliopsida</taxon>
        <taxon>Ranunculales</taxon>
        <taxon>Papaveraceae</taxon>
        <taxon>Papaveroideae</taxon>
        <taxon>Macleaya</taxon>
    </lineage>
</organism>
<dbReference type="Proteomes" id="UP000195402">
    <property type="component" value="Unassembled WGS sequence"/>
</dbReference>
<dbReference type="STRING" id="56857.A0A200RDZ5"/>
<accession>A0A200RDZ5</accession>
<name>A0A200RDZ5_MACCD</name>
<sequence>MELRDARVPSNGRITETVNLRGFNATLILEKLRGKRMMFVGDSLNRGQYVSMVCLLHRLIPDHAKSMQTFESLTVFRAEEYNATIEFYWAPFLLESNSGNDVIHRVTDRIVRNDDGEPYWYYGFVSIIWNDASSDDLWEAYKRGY</sequence>
<reference evidence="3 4" key="1">
    <citation type="journal article" date="2017" name="Mol. Plant">
        <title>The Genome of Medicinal Plant Macleaya cordata Provides New Insights into Benzylisoquinoline Alkaloids Metabolism.</title>
        <authorList>
            <person name="Liu X."/>
            <person name="Liu Y."/>
            <person name="Huang P."/>
            <person name="Ma Y."/>
            <person name="Qing Z."/>
            <person name="Tang Q."/>
            <person name="Cao H."/>
            <person name="Cheng P."/>
            <person name="Zheng Y."/>
            <person name="Yuan Z."/>
            <person name="Zhou Y."/>
            <person name="Liu J."/>
            <person name="Tang Z."/>
            <person name="Zhuo Y."/>
            <person name="Zhang Y."/>
            <person name="Yu L."/>
            <person name="Huang J."/>
            <person name="Yang P."/>
            <person name="Peng Q."/>
            <person name="Zhang J."/>
            <person name="Jiang W."/>
            <person name="Zhang Z."/>
            <person name="Lin K."/>
            <person name="Ro D.K."/>
            <person name="Chen X."/>
            <person name="Xiong X."/>
            <person name="Shang Y."/>
            <person name="Huang S."/>
            <person name="Zeng J."/>
        </authorList>
    </citation>
    <scope>NUCLEOTIDE SEQUENCE [LARGE SCALE GENOMIC DNA]</scope>
    <source>
        <strain evidence="4">cv. BLH2017</strain>
        <tissue evidence="3">Root</tissue>
    </source>
</reference>
<dbReference type="InterPro" id="IPR029962">
    <property type="entry name" value="TBL"/>
</dbReference>
<evidence type="ECO:0000313" key="4">
    <source>
        <dbReference type="Proteomes" id="UP000195402"/>
    </source>
</evidence>
<dbReference type="EMBL" id="MVGT01000027">
    <property type="protein sequence ID" value="OVA20911.1"/>
    <property type="molecule type" value="Genomic_DNA"/>
</dbReference>
<dbReference type="InterPro" id="IPR026057">
    <property type="entry name" value="TBL_C"/>
</dbReference>
<protein>
    <submittedName>
        <fullName evidence="3">PC-Esterase</fullName>
    </submittedName>
</protein>
<dbReference type="PANTHER" id="PTHR32285:SF62">
    <property type="entry name" value="PROTEIN TRICHOME BIREFRINGENCE-LIKE 33"/>
    <property type="match status" value="1"/>
</dbReference>
<evidence type="ECO:0000259" key="2">
    <source>
        <dbReference type="Pfam" id="PF13839"/>
    </source>
</evidence>
<feature type="domain" description="Trichome birefringence-like C-terminal" evidence="2">
    <location>
        <begin position="22"/>
        <end position="120"/>
    </location>
</feature>
<comment type="caution">
    <text evidence="3">The sequence shown here is derived from an EMBL/GenBank/DDBJ whole genome shotgun (WGS) entry which is preliminary data.</text>
</comment>
<dbReference type="GO" id="GO:0005794">
    <property type="term" value="C:Golgi apparatus"/>
    <property type="evidence" value="ECO:0007669"/>
    <property type="project" value="TreeGrafter"/>
</dbReference>
<dbReference type="GO" id="GO:0016413">
    <property type="term" value="F:O-acetyltransferase activity"/>
    <property type="evidence" value="ECO:0007669"/>
    <property type="project" value="InterPro"/>
</dbReference>
<proteinExistence type="inferred from homology"/>
<dbReference type="OrthoDB" id="1922535at2759"/>
<keyword evidence="4" id="KW-1185">Reference proteome</keyword>
<comment type="similarity">
    <text evidence="1">Belongs to the PC-esterase family. TBL subfamily.</text>
</comment>
<dbReference type="AlphaFoldDB" id="A0A200RDZ5"/>
<evidence type="ECO:0000313" key="3">
    <source>
        <dbReference type="EMBL" id="OVA20911.1"/>
    </source>
</evidence>
<evidence type="ECO:0000256" key="1">
    <source>
        <dbReference type="ARBA" id="ARBA00007727"/>
    </source>
</evidence>